<dbReference type="EMBL" id="OX336137">
    <property type="protein sequence ID" value="CAI2719078.1"/>
    <property type="molecule type" value="Genomic_DNA"/>
</dbReference>
<gene>
    <name evidence="1" type="ORF">NSPWAT_2222</name>
</gene>
<name>A0ABM9HFN2_9BACT</name>
<sequence length="83" mass="9116">MPCDRKAMGKLREQGVCLSCLQRMGDAVFALLSIKPASLCYLARAVNCKCKRIGYNADSNASFSLSWHGSGPASHFIFGWRLC</sequence>
<organism evidence="1 2">
    <name type="scientific">Nitrospina watsonii</name>
    <dbReference type="NCBI Taxonomy" id="1323948"/>
    <lineage>
        <taxon>Bacteria</taxon>
        <taxon>Pseudomonadati</taxon>
        <taxon>Nitrospinota/Tectimicrobiota group</taxon>
        <taxon>Nitrospinota</taxon>
        <taxon>Nitrospinia</taxon>
        <taxon>Nitrospinales</taxon>
        <taxon>Nitrospinaceae</taxon>
        <taxon>Nitrospina</taxon>
    </lineage>
</organism>
<accession>A0ABM9HFN2</accession>
<keyword evidence="2" id="KW-1185">Reference proteome</keyword>
<dbReference type="Proteomes" id="UP001157733">
    <property type="component" value="Chromosome"/>
</dbReference>
<evidence type="ECO:0000313" key="2">
    <source>
        <dbReference type="Proteomes" id="UP001157733"/>
    </source>
</evidence>
<protein>
    <submittedName>
        <fullName evidence="1">Uncharacterized protein</fullName>
    </submittedName>
</protein>
<proteinExistence type="predicted"/>
<reference evidence="1 2" key="1">
    <citation type="submission" date="2022-09" db="EMBL/GenBank/DDBJ databases">
        <authorList>
            <person name="Kop L."/>
        </authorList>
    </citation>
    <scope>NUCLEOTIDE SEQUENCE [LARGE SCALE GENOMIC DNA]</scope>
    <source>
        <strain evidence="1 2">347</strain>
    </source>
</reference>
<evidence type="ECO:0000313" key="1">
    <source>
        <dbReference type="EMBL" id="CAI2719078.1"/>
    </source>
</evidence>